<accession>A0A0V0TTD7</accession>
<dbReference type="Proteomes" id="UP000055048">
    <property type="component" value="Unassembled WGS sequence"/>
</dbReference>
<dbReference type="EMBL" id="JYDJ01000149">
    <property type="protein sequence ID" value="KRX42242.1"/>
    <property type="molecule type" value="Genomic_DNA"/>
</dbReference>
<name>A0A0V0TTD7_9BILA</name>
<keyword evidence="2" id="KW-1185">Reference proteome</keyword>
<sequence length="59" mass="7067">MEFLNNSHNRLQENLSRICEDFIIEHAKCTEQRNFEDHPTNASLHQLQLFTLFQKFCSV</sequence>
<organism evidence="1 2">
    <name type="scientific">Trichinella murrelli</name>
    <dbReference type="NCBI Taxonomy" id="144512"/>
    <lineage>
        <taxon>Eukaryota</taxon>
        <taxon>Metazoa</taxon>
        <taxon>Ecdysozoa</taxon>
        <taxon>Nematoda</taxon>
        <taxon>Enoplea</taxon>
        <taxon>Dorylaimia</taxon>
        <taxon>Trichinellida</taxon>
        <taxon>Trichinellidae</taxon>
        <taxon>Trichinella</taxon>
    </lineage>
</organism>
<evidence type="ECO:0000313" key="1">
    <source>
        <dbReference type="EMBL" id="KRX42242.1"/>
    </source>
</evidence>
<protein>
    <submittedName>
        <fullName evidence="1">Uncharacterized protein</fullName>
    </submittedName>
</protein>
<proteinExistence type="predicted"/>
<dbReference type="AlphaFoldDB" id="A0A0V0TTD7"/>
<gene>
    <name evidence="1" type="ORF">T05_16163</name>
</gene>
<reference evidence="1 2" key="1">
    <citation type="submission" date="2015-01" db="EMBL/GenBank/DDBJ databases">
        <title>Evolution of Trichinella species and genotypes.</title>
        <authorList>
            <person name="Korhonen P.K."/>
            <person name="Edoardo P."/>
            <person name="Giuseppe L.R."/>
            <person name="Gasser R.B."/>
        </authorList>
    </citation>
    <scope>NUCLEOTIDE SEQUENCE [LARGE SCALE GENOMIC DNA]</scope>
    <source>
        <strain evidence="1">ISS417</strain>
    </source>
</reference>
<comment type="caution">
    <text evidence="1">The sequence shown here is derived from an EMBL/GenBank/DDBJ whole genome shotgun (WGS) entry which is preliminary data.</text>
</comment>
<evidence type="ECO:0000313" key="2">
    <source>
        <dbReference type="Proteomes" id="UP000055048"/>
    </source>
</evidence>